<evidence type="ECO:0000256" key="2">
    <source>
        <dbReference type="ARBA" id="ARBA00022525"/>
    </source>
</evidence>
<dbReference type="InterPro" id="IPR050557">
    <property type="entry name" value="RTX_toxin/Mannuronan_C5-epim"/>
</dbReference>
<dbReference type="GO" id="GO:0005576">
    <property type="term" value="C:extracellular region"/>
    <property type="evidence" value="ECO:0007669"/>
    <property type="project" value="UniProtKB-SubCell"/>
</dbReference>
<evidence type="ECO:0000256" key="1">
    <source>
        <dbReference type="ARBA" id="ARBA00004613"/>
    </source>
</evidence>
<evidence type="ECO:0000313" key="5">
    <source>
        <dbReference type="EMBL" id="SBW79334.1"/>
    </source>
</evidence>
<dbReference type="PANTHER" id="PTHR38340:SF1">
    <property type="entry name" value="S-LAYER PROTEIN"/>
    <property type="match status" value="1"/>
</dbReference>
<evidence type="ECO:0000313" key="6">
    <source>
        <dbReference type="Proteomes" id="UP000245431"/>
    </source>
</evidence>
<comment type="subcellular location">
    <subcellularLocation>
        <location evidence="1">Secreted</location>
    </subcellularLocation>
</comment>
<dbReference type="EMBL" id="LT599583">
    <property type="protein sequence ID" value="SBW79334.1"/>
    <property type="molecule type" value="Genomic_DNA"/>
</dbReference>
<keyword evidence="3" id="KW-0106">Calcium</keyword>
<dbReference type="RefSeq" id="WP_081610101.1">
    <property type="nucleotide sequence ID" value="NZ_AOUH01000005.1"/>
</dbReference>
<gene>
    <name evidence="5" type="ORF">PVE_R1G1447</name>
</gene>
<reference evidence="6" key="1">
    <citation type="submission" date="2016-07" db="EMBL/GenBank/DDBJ databases">
        <authorList>
            <person name="Florea S."/>
            <person name="Webb J.S."/>
            <person name="Jaromczyk J."/>
            <person name="Schardl C.L."/>
        </authorList>
    </citation>
    <scope>NUCLEOTIDE SEQUENCE [LARGE SCALE GENOMIC DNA]</scope>
    <source>
        <strain evidence="6">1YdBTEX2</strain>
    </source>
</reference>
<accession>A0A1D3JTD4</accession>
<evidence type="ECO:0008006" key="7">
    <source>
        <dbReference type="Google" id="ProtNLM"/>
    </source>
</evidence>
<dbReference type="Pfam" id="PF14891">
    <property type="entry name" value="Peptidase_M91"/>
    <property type="match status" value="1"/>
</dbReference>
<sequence>MQTSSVAPKAPEPNALPGGSPAPGATALINSPPPQTSKIVSDKNVDITLTTTSYQGESGKKNVTILKIDTADGADDIHISKGERGQLNAVINGKSYLLPAANSDATAIAIRANKGDDTVRIDPDVMAYTLIHGGEGNDHIQTGGGKSQVYGGAGNDIIQLGSASSYAGGDDGDDTMMGGTGNHTMYGGNGNDRMYAGYGPDSKTSYMDGGNDDDLMHGGSGHNIMHGGKGDDQINAYGRSHIYTGRGQDSVYSNSSDDVVYGKRSDHLGLPFGFKFIETVPLPENAGRKAIDIEGSPAFKQRVEDDLEFYRGSPNSQHMLNELDAAAERSGAKVTIMQDITDAHIVVPPEGVPLEEWQDPTIIHDGVRGAGTTESFVTYNPVIPREASDESRVFLPPTTTLYHELGHAYNAATGSTFLGNTEIIRPDGTRTQEPNDERQVVGLETASPPFDFDNDPATAPTTSNPYPLTENALREEMGLPLRKSYGSL</sequence>
<feature type="region of interest" description="Disordered" evidence="4">
    <location>
        <begin position="1"/>
        <end position="39"/>
    </location>
</feature>
<dbReference type="InterPro" id="IPR028208">
    <property type="entry name" value="Effector_pro_NleD-like"/>
</dbReference>
<dbReference type="InterPro" id="IPR001343">
    <property type="entry name" value="Hemolysn_Ca-bd"/>
</dbReference>
<evidence type="ECO:0000256" key="4">
    <source>
        <dbReference type="SAM" id="MobiDB-lite"/>
    </source>
</evidence>
<dbReference type="PANTHER" id="PTHR38340">
    <property type="entry name" value="S-LAYER PROTEIN"/>
    <property type="match status" value="1"/>
</dbReference>
<name>A0A1D3JTD4_PSEVE</name>
<proteinExistence type="predicted"/>
<dbReference type="SUPFAM" id="SSF51120">
    <property type="entry name" value="beta-Roll"/>
    <property type="match status" value="1"/>
</dbReference>
<feature type="region of interest" description="Disordered" evidence="4">
    <location>
        <begin position="445"/>
        <end position="468"/>
    </location>
</feature>
<keyword evidence="2" id="KW-0964">Secreted</keyword>
<dbReference type="InterPro" id="IPR011049">
    <property type="entry name" value="Serralysin-like_metalloprot_C"/>
</dbReference>
<organism evidence="5 6">
    <name type="scientific">Pseudomonas veronii 1YdBTEX2</name>
    <dbReference type="NCBI Taxonomy" id="1295141"/>
    <lineage>
        <taxon>Bacteria</taxon>
        <taxon>Pseudomonadati</taxon>
        <taxon>Pseudomonadota</taxon>
        <taxon>Gammaproteobacteria</taxon>
        <taxon>Pseudomonadales</taxon>
        <taxon>Pseudomonadaceae</taxon>
        <taxon>Pseudomonas</taxon>
    </lineage>
</organism>
<protein>
    <recommendedName>
        <fullName evidence="7">Hemolysin</fullName>
    </recommendedName>
</protein>
<evidence type="ECO:0000256" key="3">
    <source>
        <dbReference type="ARBA" id="ARBA00022837"/>
    </source>
</evidence>
<dbReference type="GO" id="GO:0005509">
    <property type="term" value="F:calcium ion binding"/>
    <property type="evidence" value="ECO:0007669"/>
    <property type="project" value="InterPro"/>
</dbReference>
<dbReference type="Proteomes" id="UP000245431">
    <property type="component" value="Chromosome PVE_r1"/>
</dbReference>
<dbReference type="Pfam" id="PF00353">
    <property type="entry name" value="HemolysinCabind"/>
    <property type="match status" value="4"/>
</dbReference>
<dbReference type="Gene3D" id="2.150.10.10">
    <property type="entry name" value="Serralysin-like metalloprotease, C-terminal"/>
    <property type="match status" value="2"/>
</dbReference>
<dbReference type="AlphaFoldDB" id="A0A1D3JTD4"/>
<dbReference type="PRINTS" id="PR00313">
    <property type="entry name" value="CABNDNGRPT"/>
</dbReference>